<accession>A0A2P2MUG0</accession>
<protein>
    <recommendedName>
        <fullName evidence="3">Secreted protein</fullName>
    </recommendedName>
</protein>
<evidence type="ECO:0000256" key="1">
    <source>
        <dbReference type="SAM" id="SignalP"/>
    </source>
</evidence>
<dbReference type="AlphaFoldDB" id="A0A2P2MUG0"/>
<proteinExistence type="predicted"/>
<evidence type="ECO:0000313" key="2">
    <source>
        <dbReference type="EMBL" id="MBX33856.1"/>
    </source>
</evidence>
<evidence type="ECO:0008006" key="3">
    <source>
        <dbReference type="Google" id="ProtNLM"/>
    </source>
</evidence>
<reference evidence="2" key="1">
    <citation type="submission" date="2018-02" db="EMBL/GenBank/DDBJ databases">
        <title>Rhizophora mucronata_Transcriptome.</title>
        <authorList>
            <person name="Meera S.P."/>
            <person name="Sreeshan A."/>
            <person name="Augustine A."/>
        </authorList>
    </citation>
    <scope>NUCLEOTIDE SEQUENCE</scope>
    <source>
        <tissue evidence="2">Leaf</tissue>
    </source>
</reference>
<dbReference type="PROSITE" id="PS51257">
    <property type="entry name" value="PROKAR_LIPOPROTEIN"/>
    <property type="match status" value="1"/>
</dbReference>
<feature type="chain" id="PRO_5015104836" description="Secreted protein" evidence="1">
    <location>
        <begin position="24"/>
        <end position="95"/>
    </location>
</feature>
<organism evidence="2">
    <name type="scientific">Rhizophora mucronata</name>
    <name type="common">Asiatic mangrove</name>
    <dbReference type="NCBI Taxonomy" id="61149"/>
    <lineage>
        <taxon>Eukaryota</taxon>
        <taxon>Viridiplantae</taxon>
        <taxon>Streptophyta</taxon>
        <taxon>Embryophyta</taxon>
        <taxon>Tracheophyta</taxon>
        <taxon>Spermatophyta</taxon>
        <taxon>Magnoliopsida</taxon>
        <taxon>eudicotyledons</taxon>
        <taxon>Gunneridae</taxon>
        <taxon>Pentapetalae</taxon>
        <taxon>rosids</taxon>
        <taxon>fabids</taxon>
        <taxon>Malpighiales</taxon>
        <taxon>Rhizophoraceae</taxon>
        <taxon>Rhizophora</taxon>
    </lineage>
</organism>
<sequence>MKEQKTNFFFSCIFLVLFGCKLPKLGHMMIDSIVQLIIHVIIKTASLSLLSDDPFVCLSSVINAKFWNSENWLCSNHFARRTSIDFYFAENVEVH</sequence>
<name>A0A2P2MUG0_RHIMU</name>
<dbReference type="EMBL" id="GGEC01053372">
    <property type="protein sequence ID" value="MBX33856.1"/>
    <property type="molecule type" value="Transcribed_RNA"/>
</dbReference>
<keyword evidence="1" id="KW-0732">Signal</keyword>
<feature type="signal peptide" evidence="1">
    <location>
        <begin position="1"/>
        <end position="23"/>
    </location>
</feature>